<dbReference type="PANTHER" id="PTHR11412">
    <property type="entry name" value="MACROGLOBULIN / COMPLEMENT"/>
    <property type="match status" value="1"/>
</dbReference>
<dbReference type="Pfam" id="PF07703">
    <property type="entry name" value="A2M_BRD"/>
    <property type="match status" value="1"/>
</dbReference>
<evidence type="ECO:0000256" key="1">
    <source>
        <dbReference type="ARBA" id="ARBA00022729"/>
    </source>
</evidence>
<dbReference type="Pfam" id="PF17791">
    <property type="entry name" value="MG3"/>
    <property type="match status" value="1"/>
</dbReference>
<feature type="region of interest" description="Disordered" evidence="6">
    <location>
        <begin position="47"/>
        <end position="69"/>
    </location>
</feature>
<dbReference type="AlphaFoldDB" id="A0ABD6E9B3"/>
<dbReference type="PANTHER" id="PTHR11412:SF175">
    <property type="entry name" value="TEP (THIOLESTER CONTAINING PROTEIN)"/>
    <property type="match status" value="1"/>
</dbReference>
<accession>A0ABD6E9B3</accession>
<dbReference type="InterPro" id="IPR011625">
    <property type="entry name" value="A2M_N_BRD"/>
</dbReference>
<organism evidence="8 9">
    <name type="scientific">Gnathostoma spinigerum</name>
    <dbReference type="NCBI Taxonomy" id="75299"/>
    <lineage>
        <taxon>Eukaryota</taxon>
        <taxon>Metazoa</taxon>
        <taxon>Ecdysozoa</taxon>
        <taxon>Nematoda</taxon>
        <taxon>Chromadorea</taxon>
        <taxon>Rhabditida</taxon>
        <taxon>Spirurina</taxon>
        <taxon>Gnathostomatomorpha</taxon>
        <taxon>Gnathostomatoidea</taxon>
        <taxon>Gnathostomatidae</taxon>
        <taxon>Gnathostoma</taxon>
    </lineage>
</organism>
<dbReference type="Gene3D" id="2.60.40.1940">
    <property type="match status" value="1"/>
</dbReference>
<comment type="caution">
    <text evidence="8">The sequence shown here is derived from an EMBL/GenBank/DDBJ whole genome shotgun (WGS) entry which is preliminary data.</text>
</comment>
<feature type="domain" description="Alpha-2-macroglobulin bait region" evidence="7">
    <location>
        <begin position="560"/>
        <end position="696"/>
    </location>
</feature>
<proteinExistence type="predicted"/>
<dbReference type="InterPro" id="IPR041555">
    <property type="entry name" value="MG3"/>
</dbReference>
<evidence type="ECO:0000259" key="7">
    <source>
        <dbReference type="SMART" id="SM01359"/>
    </source>
</evidence>
<comment type="function">
    <text evidence="3">Binds covalently through a thioester bond to the pathogen surface resulting in pathogen clearance.</text>
</comment>
<dbReference type="Pfam" id="PF01835">
    <property type="entry name" value="MG2"/>
    <property type="match status" value="1"/>
</dbReference>
<evidence type="ECO:0000256" key="3">
    <source>
        <dbReference type="ARBA" id="ARBA00057615"/>
    </source>
</evidence>
<dbReference type="InterPro" id="IPR002890">
    <property type="entry name" value="MG2"/>
</dbReference>
<dbReference type="Gene3D" id="2.60.40.2950">
    <property type="match status" value="1"/>
</dbReference>
<feature type="compositionally biased region" description="Pro residues" evidence="6">
    <location>
        <begin position="55"/>
        <end position="68"/>
    </location>
</feature>
<dbReference type="SMART" id="SM01359">
    <property type="entry name" value="A2M_N_2"/>
    <property type="match status" value="1"/>
</dbReference>
<keyword evidence="2" id="KW-0325">Glycoprotein</keyword>
<reference evidence="8 9" key="1">
    <citation type="submission" date="2024-08" db="EMBL/GenBank/DDBJ databases">
        <title>Gnathostoma spinigerum genome.</title>
        <authorList>
            <person name="Gonzalez-Bertolin B."/>
            <person name="Monzon S."/>
            <person name="Zaballos A."/>
            <person name="Jimenez P."/>
            <person name="Dekumyoy P."/>
            <person name="Varona S."/>
            <person name="Cuesta I."/>
            <person name="Sumanam S."/>
            <person name="Adisakwattana P."/>
            <person name="Gasser R.B."/>
            <person name="Hernandez-Gonzalez A."/>
            <person name="Young N.D."/>
            <person name="Perteguer M.J."/>
        </authorList>
    </citation>
    <scope>NUCLEOTIDE SEQUENCE [LARGE SCALE GENOMIC DNA]</scope>
    <source>
        <strain evidence="8">AL3</strain>
        <tissue evidence="8">Liver</tissue>
    </source>
</reference>
<dbReference type="Gene3D" id="2.60.40.10">
    <property type="entry name" value="Immunoglobulins"/>
    <property type="match status" value="1"/>
</dbReference>
<comment type="subunit">
    <text evidence="4">Heterodimer of a TEP1-N chain and an TEP1-C chain non-covalently linked. Forms a complex composed of TEP1-N and TEP1-C heterodimer, LRIM1 and APL1C; the interaction stabilizes TEP1-N and TEP1-C heterodimer, prevents its binding to tissues while circulating in the hemolymph and protects the thioester bond from hydrolysis. Mature TEP1 and to a lesser extent full-length TEP1 interact with SPCLIP1; the interaction is induced by microbial infection.</text>
</comment>
<dbReference type="Gene3D" id="2.60.40.1930">
    <property type="match status" value="2"/>
</dbReference>
<dbReference type="Gene3D" id="6.20.50.160">
    <property type="match status" value="1"/>
</dbReference>
<keyword evidence="1" id="KW-0732">Signal</keyword>
<dbReference type="FunFam" id="2.60.40.1930:FF:000001">
    <property type="entry name" value="CD109 isoform 3"/>
    <property type="match status" value="1"/>
</dbReference>
<dbReference type="Proteomes" id="UP001608902">
    <property type="component" value="Unassembled WGS sequence"/>
</dbReference>
<evidence type="ECO:0000256" key="6">
    <source>
        <dbReference type="SAM" id="MobiDB-lite"/>
    </source>
</evidence>
<keyword evidence="9" id="KW-1185">Reference proteome</keyword>
<dbReference type="InterPro" id="IPR013783">
    <property type="entry name" value="Ig-like_fold"/>
</dbReference>
<evidence type="ECO:0000256" key="5">
    <source>
        <dbReference type="ARBA" id="ARBA00078071"/>
    </source>
</evidence>
<name>A0ABD6E9B3_9BILA</name>
<dbReference type="InterPro" id="IPR050473">
    <property type="entry name" value="A2M/Complement_sys"/>
</dbReference>
<protein>
    <recommendedName>
        <fullName evidence="5">TEP1-F</fullName>
    </recommendedName>
</protein>
<evidence type="ECO:0000256" key="4">
    <source>
        <dbReference type="ARBA" id="ARBA00063781"/>
    </source>
</evidence>
<evidence type="ECO:0000313" key="9">
    <source>
        <dbReference type="Proteomes" id="UP001608902"/>
    </source>
</evidence>
<gene>
    <name evidence="8" type="ORF">AB6A40_002606</name>
</gene>
<evidence type="ECO:0000313" key="8">
    <source>
        <dbReference type="EMBL" id="MFH4975897.1"/>
    </source>
</evidence>
<dbReference type="EMBL" id="JBGFUD010001184">
    <property type="protein sequence ID" value="MFH4975897.1"/>
    <property type="molecule type" value="Genomic_DNA"/>
</dbReference>
<sequence length="848" mass="93636">MGATTKRVRLHLSNCSCTYLITFIARLFLLVSNLHLSSASDSALSSPSSSIEIPPSLPPPPPPPPGPRQPYFEHTHALDIHVHPFTVFPTTRGPDKIYAGTYLVVAPSFVRPALPYAVSVNILKSTETDNIVRVEVRTSQDDTVGAKVVNGVKTGVPQTITIDQLSPDNLLPGSTYKVYVRGETIGSKTLFEAENEVQFDSKSLSIFVQTDKAIYKPGSTVLYRVVVVNPNLTPYTDTISVKIRDPNQNIISQLSDKALTKGVLSSQLELSKDPPLGDWQIAVETKNGIKFEKPFTVEKYVLPKFEVNVKTPNFITIKDDLSILVDAKYTYGKGVSGSAKIKVELPWHSWPYPPRIILSSDDAKTEVRNDPVIERTVKLNNMGEATVVISNAELKKQNLINEYGGSSVHIIATVTEDLTGIERNGTAQVVAYKHDVKLDVEKQGDFFKPGLAYSVVITLKQMDDTPVKATVPKRVKVMIFYNYPYIHGMTMYDQRSDEEEKIIELDAHGTAVLTIQPPLSCSSIRIEASYDRSGKDNFRYATIHSGTSIEAGRSPSGSFIQLMADHEGAVDAGKTLSFALKSTEPLNVITYQVLARGSIVLSKEIPVNGDLASITFTATPEMAPRSRLIAYAVRPSNKEILVDATDFKVDGLFRNNVSISCDKNSVEPGTKVKYTIKADPESFVGLLAVDQSVLLLKSGNDITKEMVENDINQYDTSGGRRYRPWEALSRRRRSVWYPWWGVGGKDAASVFENSGLVVMTDALLYREPEPPSIYYEEGDFDDELGAVFAVSPSPSQVGHKYNTYSAIGGGSAPPRIRIKFPESWIWVNLRTEKSVYLVLCDVLSQYIS</sequence>
<evidence type="ECO:0000256" key="2">
    <source>
        <dbReference type="ARBA" id="ARBA00023180"/>
    </source>
</evidence>